<dbReference type="Pfam" id="PF04652">
    <property type="entry name" value="Vta1"/>
    <property type="match status" value="1"/>
</dbReference>
<evidence type="ECO:0000256" key="2">
    <source>
        <dbReference type="ARBA" id="ARBA00009040"/>
    </source>
</evidence>
<dbReference type="PANTHER" id="PTHR12741">
    <property type="entry name" value="LYST-INTERACTING PROTEIN LIP5 DOPAMINE RESPONSIVE PROTEIN DRG-1"/>
    <property type="match status" value="1"/>
</dbReference>
<accession>B8AEY4</accession>
<keyword evidence="18" id="KW-1185">Reference proteome</keyword>
<feature type="transmembrane region" description="Helical" evidence="15">
    <location>
        <begin position="647"/>
        <end position="668"/>
    </location>
</feature>
<sequence>MEVEIVEVGPSSRPLRYVPAQQRWRPTPTPLPPPPPPLPPPPAASAASSGAGDAAAVAAAAANQFDSEKLPQTLVSEIRPFLRVANQIEHESPRVAYLCRFHAFEKAHMMDPRSTGRGVRQFKTALLQRLEQDEKSTFTKRMAKSDSQEIRLFYEKKEKADERELLPVLAEVLRAVQIGTGREKQKRIASETFADKSALFRYNILPLYPGSTKQPIMLLPEIKVAVCAVFNVRSLPFANTKDHKNQMDIFLWMQSWFGFQKGNVANQREHLILLLANMHARLNPKSSSETMLDDRAVDELLAKTFENYLTWCKFLGRKSNIWLPSVKQEIQQHKLLYISLYLLIWGEASNLRLMPECLCYIFHHMSYELYGVLSGAVSLITGEKVRPAYGGDDESFLKKVVTPIYKEIYEESLKNKNGVSDHSTWRNYDDLNEFFWSADCFKLGWPMRLNNDFFFTSNKNKNSRLPIVPPVQQTEQQIAQLRTSQQTDQQNTQLRTSQQTEQQNTQLRTSQQTEQPNTQLRTPNGSSSFQNMLNPEAPEQTQQQTTSDTSQQKWLGKTNFVEVRSFWHIFRSFDRMWTLLVLGLQVLIIMAWHGLESPLQLLDPIIFQDVLSIFITNAVLRVIQVILDITFSWRTKRTMRFSQKLRFAVKLSIAVAWAIILPIFYASSQNYLSCSARRPKTFLGIFCLSKYMVVVALYLTSNVIGMALFFVPAIKPLVEPTKEIMKVNVNKYEWHEFFPQVKSNAGAILAVWAPIILVYFMDTQIWYSVFCTIFGGMCGIIHHLGENFGKAERHDPTKFALFWNQIINSFRSEDLISNREMDLMTMPMSLEHRSGSIRWPMFLLAKKFSEAVDMVANFTGKSTRLFCIIKKDNYMLCAINDFYELTKSILRHLVIGDVEKRVIAAIYTEIEKSIQNASLLVDFKMDHLPSLVAKFDRLAELLYTNKQELRYEVTILLQDIIDILVQDMLVDAQSVLGLINSSETLISDDDGTFEYYKPELFASISSISNIRFPFPENGPLKEQVKRLYLLLNTKDKVVEVPSNLEARRRISFFATSLFMDMPSAPKVSNEWRNFLERLGPKVTQEEIRYWASFHGQTLSRTVRGMMYYRKALRLQAFLDRTNDQELYKGPAANGRQTKNMHQSLSTELDALADMKFSYVISCQKFGEQKSSGNPHAQDIIDLMTRYPALRVAYIEEKEIIVDNRPHKVYSSVLIKAENNLDQEIYRIKLPGPPLIGEGKPENQNHAIIFTRGEALQTIDMNQDNYLEEAYKMRNVLQEFVRHPRGKAPTILGLREHIFTGSVSSLAGFMSYQETSFVTIGQRFLADPLRVRFHYGHPDIFDRMFHLTRGGISKASKTINLSEDVFAGYNSILRRGHITYNEYIQVGKGRDVGLNQISKFEAKVANGNSEQTLSRDIHRLGRRFDFFRMLSCYFTTVGFYFNSLV</sequence>
<dbReference type="GO" id="GO:0008360">
    <property type="term" value="P:regulation of cell shape"/>
    <property type="evidence" value="ECO:0007669"/>
    <property type="project" value="UniProtKB-KW"/>
</dbReference>
<feature type="region of interest" description="Disordered" evidence="14">
    <location>
        <begin position="1"/>
        <end position="51"/>
    </location>
</feature>
<keyword evidence="4" id="KW-1003">Cell membrane</keyword>
<dbReference type="PANTHER" id="PTHR12741:SF22">
    <property type="entry name" value="CALLOSE SYNTHASE 8-RELATED"/>
    <property type="match status" value="1"/>
</dbReference>
<dbReference type="EMBL" id="CM000127">
    <property type="protein sequence ID" value="EEC72828.1"/>
    <property type="molecule type" value="Genomic_DNA"/>
</dbReference>
<feature type="compositionally biased region" description="Polar residues" evidence="14">
    <location>
        <begin position="472"/>
        <end position="533"/>
    </location>
</feature>
<proteinExistence type="inferred from homology"/>
<dbReference type="Gene3D" id="1.25.40.270">
    <property type="entry name" value="Vacuolar protein sorting-associated protein vta1"/>
    <property type="match status" value="1"/>
</dbReference>
<feature type="compositionally biased region" description="Low complexity" evidence="14">
    <location>
        <begin position="540"/>
        <end position="551"/>
    </location>
</feature>
<organism evidence="17 18">
    <name type="scientific">Oryza sativa subsp. indica</name>
    <name type="common">Rice</name>
    <dbReference type="NCBI Taxonomy" id="39946"/>
    <lineage>
        <taxon>Eukaryota</taxon>
        <taxon>Viridiplantae</taxon>
        <taxon>Streptophyta</taxon>
        <taxon>Embryophyta</taxon>
        <taxon>Tracheophyta</taxon>
        <taxon>Spermatophyta</taxon>
        <taxon>Magnoliopsida</taxon>
        <taxon>Liliopsida</taxon>
        <taxon>Poales</taxon>
        <taxon>Poaceae</taxon>
        <taxon>BOP clade</taxon>
        <taxon>Oryzoideae</taxon>
        <taxon>Oryzeae</taxon>
        <taxon>Oryzinae</taxon>
        <taxon>Oryza</taxon>
        <taxon>Oryza sativa</taxon>
    </lineage>
</organism>
<dbReference type="GO" id="GO:0006075">
    <property type="term" value="P:(1-&gt;3)-beta-D-glucan biosynthetic process"/>
    <property type="evidence" value="ECO:0007669"/>
    <property type="project" value="InterPro"/>
</dbReference>
<dbReference type="SMART" id="SM01205">
    <property type="entry name" value="FKS1_dom1"/>
    <property type="match status" value="1"/>
</dbReference>
<evidence type="ECO:0000256" key="11">
    <source>
        <dbReference type="ARBA" id="ARBA00023316"/>
    </source>
</evidence>
<dbReference type="STRING" id="39946.B8AEY4"/>
<dbReference type="InterPro" id="IPR023175">
    <property type="entry name" value="Vta1/CALS_N_sf"/>
</dbReference>
<protein>
    <recommendedName>
        <fullName evidence="12">1,3-beta-glucan synthase</fullName>
        <ecNumber evidence="3">2.4.1.34</ecNumber>
    </recommendedName>
    <alternativeName>
        <fullName evidence="12">1,3-beta-glucan synthase</fullName>
    </alternativeName>
</protein>
<comment type="similarity">
    <text evidence="2">Belongs to the glycosyltransferase 48 family.</text>
</comment>
<dbReference type="GO" id="GO:0000148">
    <property type="term" value="C:1,3-beta-D-glucan synthase complex"/>
    <property type="evidence" value="ECO:0007669"/>
    <property type="project" value="InterPro"/>
</dbReference>
<evidence type="ECO:0000256" key="13">
    <source>
        <dbReference type="ARBA" id="ARBA00047777"/>
    </source>
</evidence>
<dbReference type="HOGENOM" id="CLU_000742_2_1_1"/>
<dbReference type="EC" id="2.4.1.34" evidence="3"/>
<feature type="compositionally biased region" description="Pro residues" evidence="14">
    <location>
        <begin position="27"/>
        <end position="43"/>
    </location>
</feature>
<dbReference type="InterPro" id="IPR003440">
    <property type="entry name" value="Glyco_trans_48_dom"/>
</dbReference>
<keyword evidence="8" id="KW-0133">Cell shape</keyword>
<feature type="transmembrane region" description="Helical" evidence="15">
    <location>
        <begin position="576"/>
        <end position="593"/>
    </location>
</feature>
<evidence type="ECO:0000256" key="3">
    <source>
        <dbReference type="ARBA" id="ARBA00012589"/>
    </source>
</evidence>
<evidence type="ECO:0000256" key="6">
    <source>
        <dbReference type="ARBA" id="ARBA00022679"/>
    </source>
</evidence>
<evidence type="ECO:0000259" key="16">
    <source>
        <dbReference type="SMART" id="SM01205"/>
    </source>
</evidence>
<feature type="region of interest" description="Disordered" evidence="14">
    <location>
        <begin position="472"/>
        <end position="551"/>
    </location>
</feature>
<keyword evidence="10 15" id="KW-0472">Membrane</keyword>
<gene>
    <name evidence="17" type="ORF">OsI_06552</name>
</gene>
<reference evidence="17 18" key="1">
    <citation type="journal article" date="2005" name="PLoS Biol.">
        <title>The genomes of Oryza sativa: a history of duplications.</title>
        <authorList>
            <person name="Yu J."/>
            <person name="Wang J."/>
            <person name="Lin W."/>
            <person name="Li S."/>
            <person name="Li H."/>
            <person name="Zhou J."/>
            <person name="Ni P."/>
            <person name="Dong W."/>
            <person name="Hu S."/>
            <person name="Zeng C."/>
            <person name="Zhang J."/>
            <person name="Zhang Y."/>
            <person name="Li R."/>
            <person name="Xu Z."/>
            <person name="Li S."/>
            <person name="Li X."/>
            <person name="Zheng H."/>
            <person name="Cong L."/>
            <person name="Lin L."/>
            <person name="Yin J."/>
            <person name="Geng J."/>
            <person name="Li G."/>
            <person name="Shi J."/>
            <person name="Liu J."/>
            <person name="Lv H."/>
            <person name="Li J."/>
            <person name="Wang J."/>
            <person name="Deng Y."/>
            <person name="Ran L."/>
            <person name="Shi X."/>
            <person name="Wang X."/>
            <person name="Wu Q."/>
            <person name="Li C."/>
            <person name="Ren X."/>
            <person name="Wang J."/>
            <person name="Wang X."/>
            <person name="Li D."/>
            <person name="Liu D."/>
            <person name="Zhang X."/>
            <person name="Ji Z."/>
            <person name="Zhao W."/>
            <person name="Sun Y."/>
            <person name="Zhang Z."/>
            <person name="Bao J."/>
            <person name="Han Y."/>
            <person name="Dong L."/>
            <person name="Ji J."/>
            <person name="Chen P."/>
            <person name="Wu S."/>
            <person name="Liu J."/>
            <person name="Xiao Y."/>
            <person name="Bu D."/>
            <person name="Tan J."/>
            <person name="Yang L."/>
            <person name="Ye C."/>
            <person name="Zhang J."/>
            <person name="Xu J."/>
            <person name="Zhou Y."/>
            <person name="Yu Y."/>
            <person name="Zhang B."/>
            <person name="Zhuang S."/>
            <person name="Wei H."/>
            <person name="Liu B."/>
            <person name="Lei M."/>
            <person name="Yu H."/>
            <person name="Li Y."/>
            <person name="Xu H."/>
            <person name="Wei S."/>
            <person name="He X."/>
            <person name="Fang L."/>
            <person name="Zhang Z."/>
            <person name="Zhang Y."/>
            <person name="Huang X."/>
            <person name="Su Z."/>
            <person name="Tong W."/>
            <person name="Li J."/>
            <person name="Tong Z."/>
            <person name="Li S."/>
            <person name="Ye J."/>
            <person name="Wang L."/>
            <person name="Fang L."/>
            <person name="Lei T."/>
            <person name="Chen C."/>
            <person name="Chen H."/>
            <person name="Xu Z."/>
            <person name="Li H."/>
            <person name="Huang H."/>
            <person name="Zhang F."/>
            <person name="Xu H."/>
            <person name="Li N."/>
            <person name="Zhao C."/>
            <person name="Li S."/>
            <person name="Dong L."/>
            <person name="Huang Y."/>
            <person name="Li L."/>
            <person name="Xi Y."/>
            <person name="Qi Q."/>
            <person name="Li W."/>
            <person name="Zhang B."/>
            <person name="Hu W."/>
            <person name="Zhang Y."/>
            <person name="Tian X."/>
            <person name="Jiao Y."/>
            <person name="Liang X."/>
            <person name="Jin J."/>
            <person name="Gao L."/>
            <person name="Zheng W."/>
            <person name="Hao B."/>
            <person name="Liu S."/>
            <person name="Wang W."/>
            <person name="Yuan L."/>
            <person name="Cao M."/>
            <person name="McDermott J."/>
            <person name="Samudrala R."/>
            <person name="Wang J."/>
            <person name="Wong G.K."/>
            <person name="Yang H."/>
        </authorList>
    </citation>
    <scope>NUCLEOTIDE SEQUENCE [LARGE SCALE GENOMIC DNA]</scope>
    <source>
        <strain evidence="18">cv. 93-11</strain>
    </source>
</reference>
<name>B8AEY4_ORYSI</name>
<comment type="subcellular location">
    <subcellularLocation>
        <location evidence="1">Cell membrane</location>
        <topology evidence="1">Multi-pass membrane protein</topology>
    </subcellularLocation>
</comment>
<dbReference type="Pfam" id="PF02364">
    <property type="entry name" value="Glucan_synthase"/>
    <property type="match status" value="1"/>
</dbReference>
<evidence type="ECO:0000256" key="5">
    <source>
        <dbReference type="ARBA" id="ARBA00022676"/>
    </source>
</evidence>
<comment type="catalytic activity">
    <reaction evidence="13">
        <text>[(1-&gt;3)-beta-D-glucosyl](n) + UDP-alpha-D-glucose = [(1-&gt;3)-beta-D-glucosyl](n+1) + UDP + H(+)</text>
        <dbReference type="Rhea" id="RHEA:21476"/>
        <dbReference type="Rhea" id="RHEA-COMP:11146"/>
        <dbReference type="Rhea" id="RHEA-COMP:14303"/>
        <dbReference type="ChEBI" id="CHEBI:15378"/>
        <dbReference type="ChEBI" id="CHEBI:37671"/>
        <dbReference type="ChEBI" id="CHEBI:58223"/>
        <dbReference type="ChEBI" id="CHEBI:58885"/>
        <dbReference type="EC" id="2.4.1.34"/>
    </reaction>
</comment>
<dbReference type="Pfam" id="PF25968">
    <property type="entry name" value="CALS1"/>
    <property type="match status" value="1"/>
</dbReference>
<dbReference type="Gramene" id="BGIOSGA007885-TA">
    <property type="protein sequence ID" value="BGIOSGA007885-PA"/>
    <property type="gene ID" value="BGIOSGA007885"/>
</dbReference>
<dbReference type="InterPro" id="IPR026899">
    <property type="entry name" value="FKS1-like_dom1"/>
</dbReference>
<evidence type="ECO:0000313" key="18">
    <source>
        <dbReference type="Proteomes" id="UP000007015"/>
    </source>
</evidence>
<evidence type="ECO:0000256" key="15">
    <source>
        <dbReference type="SAM" id="Phobius"/>
    </source>
</evidence>
<feature type="transmembrane region" description="Helical" evidence="15">
    <location>
        <begin position="605"/>
        <end position="627"/>
    </location>
</feature>
<evidence type="ECO:0000256" key="1">
    <source>
        <dbReference type="ARBA" id="ARBA00004651"/>
    </source>
</evidence>
<evidence type="ECO:0000256" key="9">
    <source>
        <dbReference type="ARBA" id="ARBA00022989"/>
    </source>
</evidence>
<evidence type="ECO:0000256" key="8">
    <source>
        <dbReference type="ARBA" id="ARBA00022960"/>
    </source>
</evidence>
<evidence type="ECO:0000256" key="10">
    <source>
        <dbReference type="ARBA" id="ARBA00023136"/>
    </source>
</evidence>
<keyword evidence="6" id="KW-0808">Transferase</keyword>
<feature type="transmembrane region" description="Helical" evidence="15">
    <location>
        <begin position="688"/>
        <end position="711"/>
    </location>
</feature>
<evidence type="ECO:0000256" key="14">
    <source>
        <dbReference type="SAM" id="MobiDB-lite"/>
    </source>
</evidence>
<dbReference type="OMA" id="ANEHELL"/>
<keyword evidence="9 15" id="KW-1133">Transmembrane helix</keyword>
<evidence type="ECO:0000256" key="12">
    <source>
        <dbReference type="ARBA" id="ARBA00032165"/>
    </source>
</evidence>
<dbReference type="InterPro" id="IPR039431">
    <property type="entry name" value="Vta1/CALS_N"/>
</dbReference>
<dbReference type="Pfam" id="PF14288">
    <property type="entry name" value="FKS1_dom1"/>
    <property type="match status" value="1"/>
</dbReference>
<feature type="transmembrane region" description="Helical" evidence="15">
    <location>
        <begin position="741"/>
        <end position="759"/>
    </location>
</feature>
<dbReference type="InterPro" id="IPR058851">
    <property type="entry name" value="CALS1_helical"/>
</dbReference>
<dbReference type="Proteomes" id="UP000007015">
    <property type="component" value="Chromosome 2"/>
</dbReference>
<keyword evidence="7 15" id="KW-0812">Transmembrane</keyword>
<dbReference type="GO" id="GO:0005886">
    <property type="term" value="C:plasma membrane"/>
    <property type="evidence" value="ECO:0007669"/>
    <property type="project" value="UniProtKB-SubCell"/>
</dbReference>
<keyword evidence="11" id="KW-0961">Cell wall biogenesis/degradation</keyword>
<feature type="domain" description="1,3-beta-glucan synthase component FKS1-like" evidence="16">
    <location>
        <begin position="332"/>
        <end position="448"/>
    </location>
</feature>
<keyword evidence="5" id="KW-0328">Glycosyltransferase</keyword>
<evidence type="ECO:0000256" key="4">
    <source>
        <dbReference type="ARBA" id="ARBA00022475"/>
    </source>
</evidence>
<evidence type="ECO:0000256" key="7">
    <source>
        <dbReference type="ARBA" id="ARBA00022692"/>
    </source>
</evidence>
<evidence type="ECO:0000313" key="17">
    <source>
        <dbReference type="EMBL" id="EEC72828.1"/>
    </source>
</evidence>
<dbReference type="GO" id="GO:0003843">
    <property type="term" value="F:1,3-beta-D-glucan synthase activity"/>
    <property type="evidence" value="ECO:0007669"/>
    <property type="project" value="UniProtKB-EC"/>
</dbReference>